<dbReference type="InterPro" id="IPR011922">
    <property type="entry name" value="Cell_div_FtsL"/>
</dbReference>
<dbReference type="GO" id="GO:0005886">
    <property type="term" value="C:plasma membrane"/>
    <property type="evidence" value="ECO:0007669"/>
    <property type="project" value="UniProtKB-SubCell"/>
</dbReference>
<sequence>MQNYGLQRSYKEENAMADSSARRIEYEPSKQNGSKKHQRIILDPRKVPYSLVEKTLIIVGSVITLGMMIFLVSSSISATSAQHELTKTQQSVTKEQNRVTDLRQEIGELTSTTRLNKIARQKGLTLINKNIRTIR</sequence>
<dbReference type="eggNOG" id="COG4839">
    <property type="taxonomic scope" value="Bacteria"/>
</dbReference>
<evidence type="ECO:0000256" key="3">
    <source>
        <dbReference type="ARBA" id="ARBA00022692"/>
    </source>
</evidence>
<keyword evidence="3 7" id="KW-0812">Transmembrane</keyword>
<evidence type="ECO:0000256" key="8">
    <source>
        <dbReference type="NCBIfam" id="TIGR02209"/>
    </source>
</evidence>
<keyword evidence="4 7" id="KW-1133">Transmembrane helix</keyword>
<dbReference type="GO" id="GO:0043093">
    <property type="term" value="P:FtsZ-dependent cytokinesis"/>
    <property type="evidence" value="ECO:0007669"/>
    <property type="project" value="UniProtKB-UniRule"/>
</dbReference>
<comment type="subcellular location">
    <subcellularLocation>
        <location evidence="7">Cell membrane</location>
        <topology evidence="7">Single-pass type II membrane protein</topology>
    </subcellularLocation>
    <text evidence="7">Localizes to the division septum where it forms a ring structure.</text>
</comment>
<reference evidence="11 12" key="1">
    <citation type="journal article" date="2015" name="Genome Announc.">
        <title>Expanding the biotechnology potential of lactobacilli through comparative genomics of 213 strains and associated genera.</title>
        <authorList>
            <person name="Sun Z."/>
            <person name="Harris H.M."/>
            <person name="McCann A."/>
            <person name="Guo C."/>
            <person name="Argimon S."/>
            <person name="Zhang W."/>
            <person name="Yang X."/>
            <person name="Jeffery I.B."/>
            <person name="Cooney J.C."/>
            <person name="Kagawa T.F."/>
            <person name="Liu W."/>
            <person name="Song Y."/>
            <person name="Salvetti E."/>
            <person name="Wrobel A."/>
            <person name="Rasinkangas P."/>
            <person name="Parkhill J."/>
            <person name="Rea M.C."/>
            <person name="O'Sullivan O."/>
            <person name="Ritari J."/>
            <person name="Douillard F.P."/>
            <person name="Paul Ross R."/>
            <person name="Yang R."/>
            <person name="Briner A.E."/>
            <person name="Felis G.E."/>
            <person name="de Vos W.M."/>
            <person name="Barrangou R."/>
            <person name="Klaenhammer T.R."/>
            <person name="Caufield P.W."/>
            <person name="Cui Y."/>
            <person name="Zhang H."/>
            <person name="O'Toole P.W."/>
        </authorList>
    </citation>
    <scope>NUCLEOTIDE SEQUENCE [LARGE SCALE GENOMIC DNA]</scope>
    <source>
        <strain evidence="11 12">DSM 16761</strain>
    </source>
</reference>
<keyword evidence="2 7" id="KW-0132">Cell division</keyword>
<feature type="coiled-coil region" evidence="9">
    <location>
        <begin position="85"/>
        <end position="112"/>
    </location>
</feature>
<name>A0A0R1V9R5_9LACO</name>
<dbReference type="Proteomes" id="UP000051307">
    <property type="component" value="Unassembled WGS sequence"/>
</dbReference>
<evidence type="ECO:0000256" key="6">
    <source>
        <dbReference type="ARBA" id="ARBA00023306"/>
    </source>
</evidence>
<dbReference type="NCBIfam" id="TIGR02209">
    <property type="entry name" value="ftsL_broad"/>
    <property type="match status" value="1"/>
</dbReference>
<comment type="function">
    <text evidence="7">Essential cell division protein.</text>
</comment>
<evidence type="ECO:0000313" key="11">
    <source>
        <dbReference type="EMBL" id="KRM02224.1"/>
    </source>
</evidence>
<keyword evidence="6 7" id="KW-0131">Cell cycle</keyword>
<evidence type="ECO:0000256" key="2">
    <source>
        <dbReference type="ARBA" id="ARBA00022618"/>
    </source>
</evidence>
<organism evidence="11 12">
    <name type="scientific">Lactobacillus kitasatonis DSM 16761 = JCM 1039</name>
    <dbReference type="NCBI Taxonomy" id="1423767"/>
    <lineage>
        <taxon>Bacteria</taxon>
        <taxon>Bacillati</taxon>
        <taxon>Bacillota</taxon>
        <taxon>Bacilli</taxon>
        <taxon>Lactobacillales</taxon>
        <taxon>Lactobacillaceae</taxon>
        <taxon>Lactobacillus</taxon>
    </lineage>
</organism>
<proteinExistence type="inferred from homology"/>
<comment type="similarity">
    <text evidence="7">Belongs to the FtsL family.</text>
</comment>
<evidence type="ECO:0000256" key="5">
    <source>
        <dbReference type="ARBA" id="ARBA00023136"/>
    </source>
</evidence>
<evidence type="ECO:0000256" key="1">
    <source>
        <dbReference type="ARBA" id="ARBA00022475"/>
    </source>
</evidence>
<keyword evidence="1 7" id="KW-1003">Cell membrane</keyword>
<protein>
    <recommendedName>
        <fullName evidence="7 8">Cell division protein FtsL</fullName>
    </recommendedName>
</protein>
<evidence type="ECO:0000256" key="7">
    <source>
        <dbReference type="HAMAP-Rule" id="MF_00910"/>
    </source>
</evidence>
<comment type="caution">
    <text evidence="11">The sequence shown here is derived from an EMBL/GenBank/DDBJ whole genome shotgun (WGS) entry which is preliminary data.</text>
</comment>
<dbReference type="GO" id="GO:0032153">
    <property type="term" value="C:cell division site"/>
    <property type="evidence" value="ECO:0007669"/>
    <property type="project" value="UniProtKB-UniRule"/>
</dbReference>
<dbReference type="AlphaFoldDB" id="A0A0R1V9R5"/>
<keyword evidence="9" id="KW-0175">Coiled coil</keyword>
<accession>A0A0R1V9R5</accession>
<keyword evidence="5 7" id="KW-0472">Membrane</keyword>
<evidence type="ECO:0000256" key="10">
    <source>
        <dbReference type="SAM" id="MobiDB-lite"/>
    </source>
</evidence>
<dbReference type="EMBL" id="AZFU01000044">
    <property type="protein sequence ID" value="KRM02224.1"/>
    <property type="molecule type" value="Genomic_DNA"/>
</dbReference>
<gene>
    <name evidence="7" type="primary">ftsL</name>
    <name evidence="11" type="ORF">FC59_GL001826</name>
</gene>
<dbReference type="HAMAP" id="MF_00910">
    <property type="entry name" value="FtsL"/>
    <property type="match status" value="1"/>
</dbReference>
<feature type="region of interest" description="Disordered" evidence="10">
    <location>
        <begin position="1"/>
        <end position="39"/>
    </location>
</feature>
<feature type="transmembrane region" description="Helical" evidence="7">
    <location>
        <begin position="55"/>
        <end position="76"/>
    </location>
</feature>
<evidence type="ECO:0000256" key="4">
    <source>
        <dbReference type="ARBA" id="ARBA00022989"/>
    </source>
</evidence>
<feature type="compositionally biased region" description="Basic and acidic residues" evidence="10">
    <location>
        <begin position="9"/>
        <end position="28"/>
    </location>
</feature>
<evidence type="ECO:0000313" key="12">
    <source>
        <dbReference type="Proteomes" id="UP000051307"/>
    </source>
</evidence>
<dbReference type="PATRIC" id="fig|1423767.3.peg.1893"/>
<evidence type="ECO:0000256" key="9">
    <source>
        <dbReference type="SAM" id="Coils"/>
    </source>
</evidence>